<dbReference type="Pfam" id="PF12680">
    <property type="entry name" value="SnoaL_2"/>
    <property type="match status" value="1"/>
</dbReference>
<dbReference type="EMBL" id="JACRJB010000056">
    <property type="protein sequence ID" value="MBI5131864.1"/>
    <property type="molecule type" value="Genomic_DNA"/>
</dbReference>
<feature type="domain" description="SnoaL-like" evidence="1">
    <location>
        <begin position="13"/>
        <end position="100"/>
    </location>
</feature>
<protein>
    <submittedName>
        <fullName evidence="2">Nuclear transport factor 2 family protein</fullName>
    </submittedName>
</protein>
<dbReference type="Gene3D" id="3.10.450.50">
    <property type="match status" value="1"/>
</dbReference>
<dbReference type="AlphaFoldDB" id="A0A933S2H0"/>
<dbReference type="InterPro" id="IPR032710">
    <property type="entry name" value="NTF2-like_dom_sf"/>
</dbReference>
<comment type="caution">
    <text evidence="2">The sequence shown here is derived from an EMBL/GenBank/DDBJ whole genome shotgun (WGS) entry which is preliminary data.</text>
</comment>
<dbReference type="InterPro" id="IPR037401">
    <property type="entry name" value="SnoaL-like"/>
</dbReference>
<name>A0A933S2H0_RHOPL</name>
<gene>
    <name evidence="2" type="ORF">HZA66_20685</name>
</gene>
<reference evidence="2" key="1">
    <citation type="submission" date="2020-07" db="EMBL/GenBank/DDBJ databases">
        <title>Huge and variable diversity of episymbiotic CPR bacteria and DPANN archaea in groundwater ecosystems.</title>
        <authorList>
            <person name="He C.Y."/>
            <person name="Keren R."/>
            <person name="Whittaker M."/>
            <person name="Farag I.F."/>
            <person name="Doudna J."/>
            <person name="Cate J.H.D."/>
            <person name="Banfield J.F."/>
        </authorList>
    </citation>
    <scope>NUCLEOTIDE SEQUENCE</scope>
    <source>
        <strain evidence="2">NC_groundwater_1818_Pr3_B-0.1um_66_35</strain>
    </source>
</reference>
<dbReference type="Proteomes" id="UP000782519">
    <property type="component" value="Unassembled WGS sequence"/>
</dbReference>
<sequence length="106" mass="11443">MPLDLPPPIANYFAADRSHSVAALFVPDAVVRDEGHSYVGIAAIARWIDDSAAKYDFTSRPVAAETVDGATVVTCHVTGNFPGSPVDLRYRFRLDGDRIASLEIVP</sequence>
<evidence type="ECO:0000313" key="2">
    <source>
        <dbReference type="EMBL" id="MBI5131864.1"/>
    </source>
</evidence>
<organism evidence="2 3">
    <name type="scientific">Rhodopseudomonas palustris</name>
    <dbReference type="NCBI Taxonomy" id="1076"/>
    <lineage>
        <taxon>Bacteria</taxon>
        <taxon>Pseudomonadati</taxon>
        <taxon>Pseudomonadota</taxon>
        <taxon>Alphaproteobacteria</taxon>
        <taxon>Hyphomicrobiales</taxon>
        <taxon>Nitrobacteraceae</taxon>
        <taxon>Rhodopseudomonas</taxon>
    </lineage>
</organism>
<accession>A0A933S2H0</accession>
<evidence type="ECO:0000313" key="3">
    <source>
        <dbReference type="Proteomes" id="UP000782519"/>
    </source>
</evidence>
<dbReference type="SUPFAM" id="SSF54427">
    <property type="entry name" value="NTF2-like"/>
    <property type="match status" value="1"/>
</dbReference>
<proteinExistence type="predicted"/>
<evidence type="ECO:0000259" key="1">
    <source>
        <dbReference type="Pfam" id="PF12680"/>
    </source>
</evidence>